<comment type="subcellular location">
    <subcellularLocation>
        <location evidence="1">Membrane</location>
        <topology evidence="1">Multi-pass membrane protein</topology>
    </subcellularLocation>
</comment>
<dbReference type="GO" id="GO:0015116">
    <property type="term" value="F:sulfate transmembrane transporter activity"/>
    <property type="evidence" value="ECO:0007669"/>
    <property type="project" value="UniProtKB-ARBA"/>
</dbReference>
<dbReference type="InterPro" id="IPR036721">
    <property type="entry name" value="RCK_C_sf"/>
</dbReference>
<feature type="domain" description="RCK C-terminal" evidence="10">
    <location>
        <begin position="591"/>
        <end position="690"/>
    </location>
</feature>
<feature type="transmembrane region" description="Helical" evidence="9">
    <location>
        <begin position="155"/>
        <end position="176"/>
    </location>
</feature>
<dbReference type="InterPro" id="IPR002912">
    <property type="entry name" value="ACT_dom"/>
</dbReference>
<evidence type="ECO:0000256" key="5">
    <source>
        <dbReference type="ARBA" id="ARBA00022989"/>
    </source>
</evidence>
<feature type="transmembrane region" description="Helical" evidence="9">
    <location>
        <begin position="21"/>
        <end position="38"/>
    </location>
</feature>
<sequence>MDLLRRLAEEEEDAPPAKWELIFMSILMIVMFAALITDRVAPDHTFVTALAFCIVTGIVDMKEGLGGFANEGVLTVMVLFVVAHGLTMTGAVDWYIGKLLGVPKSCASAQLRLICSVCFVSAFLNNTPIVALMIPIVLRWSKTIRVSAQQLLIPLSYGTIMGGTCTLIGTSTNLVISGLLEDEYSVGMNIFDVTPYGAPVAIMGIAYMIIFGPILLPGGRSGSGGSPFDGDEILLGARITSWSPAAGRSVKRSGLRDTGGLYLVSVRRAATGNVHRAVGQDFVLNINDIVYFSGLIEGFGEFCHEHGLELVTNESSEATDHTVTSLLLSSSVNNEGVSGGLLQADDEENIRSINLMTDIIHGGAPVKSMKLHNDERAKIVIATADNRSRSLLIGINARDRPGLLLDISKCLLRLNLQQHRTEAAVFDGRSISVWRCTCVEDKEPDPEQLSAMLSAILEDNSGMEVLKTRGLKVLRARVTRNSRLVGQTAVDVQFRKNYQAAIVAVQQGGRNATQPLSTLTFGAGDILVLQVSDDCPLLSPPVASTSKRSLIPSMSSKTKIPGQLDPETGRSYSAEADEAVRRDLAVLSTGKEGTSTPESKEFLVAMRIASKSLLAGKSIEENGITRVPGVYVVGIERPISHGKLNVENLLQNEGHMYYAIDPDEPLQDGDLLWFAGDASSVGDLRKIPGLESPEESEIEKMNEHIHDRRLVQAVVARSGPLVGKSVRDVAFRTKYGAAVISVHREGHRIHEHPGNIKLHAGDVLLLEAGPTFMKNSANSDHAFALLAEVKDSAPPRMKYLIPAVVLMVAMLVVSGFDYETAPLLICATFAGVVMVAIGLLSPQEARDAIDWSLYVAIACSFGISKALTNSGLAEVLANFLITIGEGSGLGDAGLFGAVYFATALISSFVTNNAAAALMFPIAIGAADTAGIDLKMMSYALMLGASDFSTPFGYQTNLMVYGPGGYKTTDYLKVGTPLQFVLWMTSTWVLSTSSLWYVNLGITTIVLVVVAVVRFGNAALLNRLKKGDAQDRVGNHPIDNQNRVGRESHDTDKESEANFNDFMSSIYGDKTVPAK</sequence>
<dbReference type="InterPro" id="IPR051679">
    <property type="entry name" value="DASS-Related_Transporters"/>
</dbReference>
<comment type="caution">
    <text evidence="13">The sequence shown here is derived from an EMBL/GenBank/DDBJ whole genome shotgun (WGS) entry which is preliminary data.</text>
</comment>
<evidence type="ECO:0000259" key="11">
    <source>
        <dbReference type="PROSITE" id="PS51671"/>
    </source>
</evidence>
<dbReference type="Pfam" id="PF03600">
    <property type="entry name" value="CitMHS"/>
    <property type="match status" value="1"/>
</dbReference>
<evidence type="ECO:0000256" key="3">
    <source>
        <dbReference type="ARBA" id="ARBA00022692"/>
    </source>
</evidence>
<dbReference type="Proteomes" id="UP001530293">
    <property type="component" value="Unassembled WGS sequence"/>
</dbReference>
<dbReference type="Gene3D" id="3.30.70.1450">
    <property type="entry name" value="Regulator of K+ conductance, C-terminal domain"/>
    <property type="match status" value="4"/>
</dbReference>
<feature type="transmembrane region" description="Helical" evidence="9">
    <location>
        <begin position="897"/>
        <end position="923"/>
    </location>
</feature>
<dbReference type="InterPro" id="IPR004680">
    <property type="entry name" value="Cit_transptr-like_dom"/>
</dbReference>
<evidence type="ECO:0000313" key="12">
    <source>
        <dbReference type="EMBL" id="KAL3758789.1"/>
    </source>
</evidence>
<evidence type="ECO:0000256" key="2">
    <source>
        <dbReference type="ARBA" id="ARBA00022448"/>
    </source>
</evidence>
<evidence type="ECO:0000256" key="6">
    <source>
        <dbReference type="ARBA" id="ARBA00023136"/>
    </source>
</evidence>
<protein>
    <submittedName>
        <fullName evidence="13">Uncharacterized protein</fullName>
    </submittedName>
</protein>
<keyword evidence="4" id="KW-0677">Repeat</keyword>
<feature type="compositionally biased region" description="Polar residues" evidence="8">
    <location>
        <begin position="542"/>
        <end position="558"/>
    </location>
</feature>
<dbReference type="EMBL" id="JALLBG020000222">
    <property type="protein sequence ID" value="KAL3758789.1"/>
    <property type="molecule type" value="Genomic_DNA"/>
</dbReference>
<keyword evidence="3 9" id="KW-0812">Transmembrane</keyword>
<feature type="transmembrane region" description="Helical" evidence="9">
    <location>
        <begin position="44"/>
        <end position="61"/>
    </location>
</feature>
<feature type="region of interest" description="Disordered" evidence="8">
    <location>
        <begin position="542"/>
        <end position="570"/>
    </location>
</feature>
<evidence type="ECO:0000256" key="1">
    <source>
        <dbReference type="ARBA" id="ARBA00004141"/>
    </source>
</evidence>
<feature type="domain" description="ACT" evidence="11">
    <location>
        <begin position="392"/>
        <end position="473"/>
    </location>
</feature>
<keyword evidence="14" id="KW-1185">Reference proteome</keyword>
<accession>A0ABD3MN69</accession>
<feature type="region of interest" description="Disordered" evidence="8">
    <location>
        <begin position="1030"/>
        <end position="1054"/>
    </location>
</feature>
<gene>
    <name evidence="13" type="ORF">ACHAWU_004115</name>
    <name evidence="12" type="ORF">ACHAWU_010082</name>
</gene>
<proteinExistence type="inferred from homology"/>
<feature type="transmembrane region" description="Helical" evidence="9">
    <location>
        <begin position="993"/>
        <end position="1015"/>
    </location>
</feature>
<organism evidence="13 14">
    <name type="scientific">Discostella pseudostelligera</name>
    <dbReference type="NCBI Taxonomy" id="259834"/>
    <lineage>
        <taxon>Eukaryota</taxon>
        <taxon>Sar</taxon>
        <taxon>Stramenopiles</taxon>
        <taxon>Ochrophyta</taxon>
        <taxon>Bacillariophyta</taxon>
        <taxon>Coscinodiscophyceae</taxon>
        <taxon>Thalassiosirophycidae</taxon>
        <taxon>Stephanodiscales</taxon>
        <taxon>Stephanodiscaceae</taxon>
        <taxon>Discostella</taxon>
    </lineage>
</organism>
<feature type="transmembrane region" description="Helical" evidence="9">
    <location>
        <begin position="73"/>
        <end position="97"/>
    </location>
</feature>
<dbReference type="PANTHER" id="PTHR43652">
    <property type="entry name" value="BASIC AMINO ACID ANTIPORTER YFCC-RELATED"/>
    <property type="match status" value="1"/>
</dbReference>
<feature type="compositionally biased region" description="Basic and acidic residues" evidence="8">
    <location>
        <begin position="1043"/>
        <end position="1054"/>
    </location>
</feature>
<dbReference type="FunFam" id="3.30.70.1450:FF:000009">
    <property type="entry name" value="SLC13 family permease"/>
    <property type="match status" value="1"/>
</dbReference>
<evidence type="ECO:0000313" key="14">
    <source>
        <dbReference type="Proteomes" id="UP001530293"/>
    </source>
</evidence>
<keyword evidence="2" id="KW-0813">Transport</keyword>
<dbReference type="Pfam" id="PF02080">
    <property type="entry name" value="TrkA_C"/>
    <property type="match status" value="2"/>
</dbReference>
<feature type="domain" description="RCK C-terminal" evidence="10">
    <location>
        <begin position="698"/>
        <end position="782"/>
    </location>
</feature>
<keyword evidence="5 9" id="KW-1133">Transmembrane helix</keyword>
<evidence type="ECO:0000256" key="9">
    <source>
        <dbReference type="SAM" id="Phobius"/>
    </source>
</evidence>
<feature type="transmembrane region" description="Helical" evidence="9">
    <location>
        <begin position="109"/>
        <end position="134"/>
    </location>
</feature>
<dbReference type="AlphaFoldDB" id="A0ABD3MN69"/>
<dbReference type="PROSITE" id="PS51671">
    <property type="entry name" value="ACT"/>
    <property type="match status" value="1"/>
</dbReference>
<feature type="transmembrane region" description="Helical" evidence="9">
    <location>
        <begin position="799"/>
        <end position="816"/>
    </location>
</feature>
<dbReference type="InterPro" id="IPR006037">
    <property type="entry name" value="RCK_C"/>
</dbReference>
<keyword evidence="6 9" id="KW-0472">Membrane</keyword>
<dbReference type="GO" id="GO:0016020">
    <property type="term" value="C:membrane"/>
    <property type="evidence" value="ECO:0007669"/>
    <property type="project" value="UniProtKB-SubCell"/>
</dbReference>
<evidence type="ECO:0000259" key="10">
    <source>
        <dbReference type="PROSITE" id="PS51202"/>
    </source>
</evidence>
<feature type="transmembrane region" description="Helical" evidence="9">
    <location>
        <begin position="822"/>
        <end position="841"/>
    </location>
</feature>
<evidence type="ECO:0000256" key="8">
    <source>
        <dbReference type="SAM" id="MobiDB-lite"/>
    </source>
</evidence>
<dbReference type="SUPFAM" id="SSF116726">
    <property type="entry name" value="TrkA C-terminal domain-like"/>
    <property type="match status" value="4"/>
</dbReference>
<comment type="similarity">
    <text evidence="7">Belongs to the divalent anion:Na+ symporter (DASS) superfamily. Na+/sulfate symporter (TC 2.A.47.4) family.</text>
</comment>
<evidence type="ECO:0000256" key="7">
    <source>
        <dbReference type="ARBA" id="ARBA00061614"/>
    </source>
</evidence>
<feature type="transmembrane region" description="Helical" evidence="9">
    <location>
        <begin position="196"/>
        <end position="216"/>
    </location>
</feature>
<evidence type="ECO:0000256" key="4">
    <source>
        <dbReference type="ARBA" id="ARBA00022737"/>
    </source>
</evidence>
<dbReference type="PANTHER" id="PTHR43652:SF2">
    <property type="entry name" value="BASIC AMINO ACID ANTIPORTER YFCC-RELATED"/>
    <property type="match status" value="1"/>
</dbReference>
<name>A0ABD3MN69_9STRA</name>
<reference evidence="13 14" key="1">
    <citation type="submission" date="2024-10" db="EMBL/GenBank/DDBJ databases">
        <title>Updated reference genomes for cyclostephanoid diatoms.</title>
        <authorList>
            <person name="Roberts W.R."/>
            <person name="Alverson A.J."/>
        </authorList>
    </citation>
    <scope>NUCLEOTIDE SEQUENCE [LARGE SCALE GENOMIC DNA]</scope>
    <source>
        <strain evidence="13 14">AJA232-27</strain>
    </source>
</reference>
<dbReference type="EMBL" id="JALLBG020000108">
    <property type="protein sequence ID" value="KAL3764303.1"/>
    <property type="molecule type" value="Genomic_DNA"/>
</dbReference>
<evidence type="ECO:0000313" key="13">
    <source>
        <dbReference type="EMBL" id="KAL3764303.1"/>
    </source>
</evidence>
<dbReference type="PROSITE" id="PS51202">
    <property type="entry name" value="RCK_C"/>
    <property type="match status" value="2"/>
</dbReference>